<evidence type="ECO:0000313" key="2">
    <source>
        <dbReference type="EMBL" id="MPD03005.1"/>
    </source>
</evidence>
<organism evidence="2 3">
    <name type="scientific">Portunus trituberculatus</name>
    <name type="common">Swimming crab</name>
    <name type="synonym">Neptunus trituberculatus</name>
    <dbReference type="NCBI Taxonomy" id="210409"/>
    <lineage>
        <taxon>Eukaryota</taxon>
        <taxon>Metazoa</taxon>
        <taxon>Ecdysozoa</taxon>
        <taxon>Arthropoda</taxon>
        <taxon>Crustacea</taxon>
        <taxon>Multicrustacea</taxon>
        <taxon>Malacostraca</taxon>
        <taxon>Eumalacostraca</taxon>
        <taxon>Eucarida</taxon>
        <taxon>Decapoda</taxon>
        <taxon>Pleocyemata</taxon>
        <taxon>Brachyura</taxon>
        <taxon>Eubrachyura</taxon>
        <taxon>Portunoidea</taxon>
        <taxon>Portunidae</taxon>
        <taxon>Portuninae</taxon>
        <taxon>Portunus</taxon>
    </lineage>
</organism>
<evidence type="ECO:0000256" key="1">
    <source>
        <dbReference type="SAM" id="MobiDB-lite"/>
    </source>
</evidence>
<dbReference type="AlphaFoldDB" id="A0A5B7KEL7"/>
<evidence type="ECO:0000313" key="3">
    <source>
        <dbReference type="Proteomes" id="UP000324222"/>
    </source>
</evidence>
<protein>
    <submittedName>
        <fullName evidence="2">Uncharacterized protein</fullName>
    </submittedName>
</protein>
<name>A0A5B7KEL7_PORTR</name>
<feature type="region of interest" description="Disordered" evidence="1">
    <location>
        <begin position="21"/>
        <end position="55"/>
    </location>
</feature>
<sequence>MLLTPQYFPLLHAEALWVTSHSATPPLPTPPSSHHHAPSLESLGATRTKPLPAHPASLPRVQLYLSL</sequence>
<proteinExistence type="predicted"/>
<dbReference type="EMBL" id="VSRR010134157">
    <property type="protein sequence ID" value="MPD03005.1"/>
    <property type="molecule type" value="Genomic_DNA"/>
</dbReference>
<keyword evidence="3" id="KW-1185">Reference proteome</keyword>
<comment type="caution">
    <text evidence="2">The sequence shown here is derived from an EMBL/GenBank/DDBJ whole genome shotgun (WGS) entry which is preliminary data.</text>
</comment>
<dbReference type="Proteomes" id="UP000324222">
    <property type="component" value="Unassembled WGS sequence"/>
</dbReference>
<reference evidence="2 3" key="1">
    <citation type="submission" date="2019-05" db="EMBL/GenBank/DDBJ databases">
        <title>Another draft genome of Portunus trituberculatus and its Hox gene families provides insights of decapod evolution.</title>
        <authorList>
            <person name="Jeong J.-H."/>
            <person name="Song I."/>
            <person name="Kim S."/>
            <person name="Choi T."/>
            <person name="Kim D."/>
            <person name="Ryu S."/>
            <person name="Kim W."/>
        </authorList>
    </citation>
    <scope>NUCLEOTIDE SEQUENCE [LARGE SCALE GENOMIC DNA]</scope>
    <source>
        <tissue evidence="2">Muscle</tissue>
    </source>
</reference>
<gene>
    <name evidence="2" type="ORF">E2C01_098618</name>
</gene>
<accession>A0A5B7KEL7</accession>